<dbReference type="OrthoDB" id="7456848at2759"/>
<evidence type="ECO:0000313" key="1">
    <source>
        <dbReference type="EMBL" id="GBP41444.1"/>
    </source>
</evidence>
<protein>
    <submittedName>
        <fullName evidence="1">Uncharacterized protein</fullName>
    </submittedName>
</protein>
<dbReference type="AlphaFoldDB" id="A0A4C1VUB9"/>
<name>A0A4C1VUB9_EUMVA</name>
<organism evidence="1 2">
    <name type="scientific">Eumeta variegata</name>
    <name type="common">Bagworm moth</name>
    <name type="synonym">Eumeta japonica</name>
    <dbReference type="NCBI Taxonomy" id="151549"/>
    <lineage>
        <taxon>Eukaryota</taxon>
        <taxon>Metazoa</taxon>
        <taxon>Ecdysozoa</taxon>
        <taxon>Arthropoda</taxon>
        <taxon>Hexapoda</taxon>
        <taxon>Insecta</taxon>
        <taxon>Pterygota</taxon>
        <taxon>Neoptera</taxon>
        <taxon>Endopterygota</taxon>
        <taxon>Lepidoptera</taxon>
        <taxon>Glossata</taxon>
        <taxon>Ditrysia</taxon>
        <taxon>Tineoidea</taxon>
        <taxon>Psychidae</taxon>
        <taxon>Oiketicinae</taxon>
        <taxon>Eumeta</taxon>
    </lineage>
</organism>
<reference evidence="1 2" key="1">
    <citation type="journal article" date="2019" name="Commun. Biol.">
        <title>The bagworm genome reveals a unique fibroin gene that provides high tensile strength.</title>
        <authorList>
            <person name="Kono N."/>
            <person name="Nakamura H."/>
            <person name="Ohtoshi R."/>
            <person name="Tomita M."/>
            <person name="Numata K."/>
            <person name="Arakawa K."/>
        </authorList>
    </citation>
    <scope>NUCLEOTIDE SEQUENCE [LARGE SCALE GENOMIC DNA]</scope>
</reference>
<sequence>MRLKQEVEKNRLELINKKAWVFITIVATTHIFGHSANIERVWRKNVNLKYGAELKVVAVCRRITHGPLKYNADVLIMYDARLNPLRCDVFPLRAQARLRG</sequence>
<proteinExistence type="predicted"/>
<evidence type="ECO:0000313" key="2">
    <source>
        <dbReference type="Proteomes" id="UP000299102"/>
    </source>
</evidence>
<keyword evidence="2" id="KW-1185">Reference proteome</keyword>
<dbReference type="EMBL" id="BGZK01000399">
    <property type="protein sequence ID" value="GBP41444.1"/>
    <property type="molecule type" value="Genomic_DNA"/>
</dbReference>
<gene>
    <name evidence="1" type="ORF">EVAR_36200_1</name>
</gene>
<dbReference type="Proteomes" id="UP000299102">
    <property type="component" value="Unassembled WGS sequence"/>
</dbReference>
<comment type="caution">
    <text evidence="1">The sequence shown here is derived from an EMBL/GenBank/DDBJ whole genome shotgun (WGS) entry which is preliminary data.</text>
</comment>
<accession>A0A4C1VUB9</accession>